<dbReference type="EMBL" id="CP029078">
    <property type="protein sequence ID" value="QCN90973.1"/>
    <property type="molecule type" value="Genomic_DNA"/>
</dbReference>
<dbReference type="Pfam" id="PF18966">
    <property type="entry name" value="Lipoprotein_23"/>
    <property type="match status" value="1"/>
</dbReference>
<evidence type="ECO:0000313" key="6">
    <source>
        <dbReference type="Proteomes" id="UP000501753"/>
    </source>
</evidence>
<evidence type="ECO:0000313" key="4">
    <source>
        <dbReference type="EMBL" id="QCN90973.1"/>
    </source>
</evidence>
<dbReference type="Proteomes" id="UP000501753">
    <property type="component" value="Chromosome"/>
</dbReference>
<feature type="chain" id="PRO_5043780902" description="Lipoprotein" evidence="2">
    <location>
        <begin position="37"/>
        <end position="253"/>
    </location>
</feature>
<dbReference type="AlphaFoldDB" id="A0A3Q9KPX0"/>
<evidence type="ECO:0000313" key="5">
    <source>
        <dbReference type="Proteomes" id="UP000271291"/>
    </source>
</evidence>
<dbReference type="PROSITE" id="PS51257">
    <property type="entry name" value="PROKAR_LIPOPROTEIN"/>
    <property type="match status" value="1"/>
</dbReference>
<feature type="signal peptide" evidence="2">
    <location>
        <begin position="1"/>
        <end position="36"/>
    </location>
</feature>
<gene>
    <name evidence="4" type="ORF">DDJ31_37065</name>
    <name evidence="3" type="ORF">ELQ87_02295</name>
</gene>
<evidence type="ECO:0000313" key="3">
    <source>
        <dbReference type="EMBL" id="AZS83252.1"/>
    </source>
</evidence>
<accession>A0A3Q9KPX0</accession>
<sequence length="253" mass="25777">MRRTTGGPRERRDAGGLRGMLQVALLAALLSGCAQATEEPAGAKASVAASSPSSDAAPSSDASDASGSGRDAVARDATIGGPGSACELPVTFALAERWTAEPVGAGEKAGGADATGGTGDAVDPELLDAILRQGPVGAACEVDAKPAGHLGFLRVWTGEPGDDDPRTVLKAFVAAQENTSNARYRAFTSGPLTGVEVEYRYTSELLEETKPERALAVSTARGPVVLHLGGLDEAEFTAMTPAFDLAKRTLRAA</sequence>
<proteinExistence type="predicted"/>
<protein>
    <recommendedName>
        <fullName evidence="7">Lipoprotein</fullName>
    </recommendedName>
</protein>
<dbReference type="OrthoDB" id="3695526at2"/>
<reference evidence="3 5" key="2">
    <citation type="submission" date="2018-12" db="EMBL/GenBank/DDBJ databases">
        <title>Streptomyces griseoviridis F1-27 complete genome.</title>
        <authorList>
            <person name="Mariita R.M."/>
            <person name="Sello J.K."/>
        </authorList>
    </citation>
    <scope>NUCLEOTIDE SEQUENCE [LARGE SCALE GENOMIC DNA]</scope>
    <source>
        <strain evidence="3 5">F1-27</strain>
    </source>
</reference>
<evidence type="ECO:0000256" key="2">
    <source>
        <dbReference type="SAM" id="SignalP"/>
    </source>
</evidence>
<keyword evidence="6" id="KW-1185">Reference proteome</keyword>
<keyword evidence="2" id="KW-0732">Signal</keyword>
<organism evidence="3 5">
    <name type="scientific">Streptomyces griseoviridis</name>
    <dbReference type="NCBI Taxonomy" id="45398"/>
    <lineage>
        <taxon>Bacteria</taxon>
        <taxon>Bacillati</taxon>
        <taxon>Actinomycetota</taxon>
        <taxon>Actinomycetes</taxon>
        <taxon>Kitasatosporales</taxon>
        <taxon>Streptomycetaceae</taxon>
        <taxon>Streptomyces</taxon>
    </lineage>
</organism>
<feature type="compositionally biased region" description="Low complexity" evidence="1">
    <location>
        <begin position="40"/>
        <end position="71"/>
    </location>
</feature>
<dbReference type="KEGG" id="sgd:ELQ87_02295"/>
<dbReference type="InterPro" id="IPR044058">
    <property type="entry name" value="Lipoprotein_23"/>
</dbReference>
<dbReference type="EMBL" id="CP034687">
    <property type="protein sequence ID" value="AZS83252.1"/>
    <property type="molecule type" value="Genomic_DNA"/>
</dbReference>
<evidence type="ECO:0008006" key="7">
    <source>
        <dbReference type="Google" id="ProtNLM"/>
    </source>
</evidence>
<evidence type="ECO:0000256" key="1">
    <source>
        <dbReference type="SAM" id="MobiDB-lite"/>
    </source>
</evidence>
<reference evidence="4 6" key="1">
    <citation type="submission" date="2018-04" db="EMBL/GenBank/DDBJ databases">
        <title>Complete genome sequences of Streptomyces griseoviridis K61 and characterization of antagonistic properties of biological control agents.</title>
        <authorList>
            <person name="Mariita R.M."/>
            <person name="Sello J.K."/>
        </authorList>
    </citation>
    <scope>NUCLEOTIDE SEQUENCE [LARGE SCALE GENOMIC DNA]</scope>
    <source>
        <strain evidence="4 6">K61</strain>
    </source>
</reference>
<name>A0A3Q9KPX0_STRGD</name>
<feature type="region of interest" description="Disordered" evidence="1">
    <location>
        <begin position="39"/>
        <end position="80"/>
    </location>
</feature>
<dbReference type="Proteomes" id="UP000271291">
    <property type="component" value="Chromosome"/>
</dbReference>